<dbReference type="Proteomes" id="UP000276770">
    <property type="component" value="Unassembled WGS sequence"/>
</dbReference>
<protein>
    <submittedName>
        <fullName evidence="2">Uncharacterized protein</fullName>
    </submittedName>
</protein>
<evidence type="ECO:0000313" key="3">
    <source>
        <dbReference type="Proteomes" id="UP000276770"/>
    </source>
</evidence>
<keyword evidence="3" id="KW-1185">Reference proteome</keyword>
<dbReference type="EMBL" id="RCVZ01000003">
    <property type="protein sequence ID" value="RLQ96755.1"/>
    <property type="molecule type" value="Genomic_DNA"/>
</dbReference>
<sequence length="72" mass="8518">MLKKHPLHVLHTFCKSYVFVVVKGLSLIIISTNIILFYSKLKGLSYKKSDFSNKYHFNQNWLVFYGALLKFF</sequence>
<keyword evidence="1" id="KW-0472">Membrane</keyword>
<proteinExistence type="predicted"/>
<comment type="caution">
    <text evidence="2">The sequence shown here is derived from an EMBL/GenBank/DDBJ whole genome shotgun (WGS) entry which is preliminary data.</text>
</comment>
<name>A0A3L7K2B4_9BACI</name>
<evidence type="ECO:0000313" key="2">
    <source>
        <dbReference type="EMBL" id="RLQ96755.1"/>
    </source>
</evidence>
<organism evidence="2 3">
    <name type="scientific">Falsibacillus albus</name>
    <dbReference type="NCBI Taxonomy" id="2478915"/>
    <lineage>
        <taxon>Bacteria</taxon>
        <taxon>Bacillati</taxon>
        <taxon>Bacillota</taxon>
        <taxon>Bacilli</taxon>
        <taxon>Bacillales</taxon>
        <taxon>Bacillaceae</taxon>
        <taxon>Falsibacillus</taxon>
    </lineage>
</organism>
<gene>
    <name evidence="2" type="ORF">D9X91_06545</name>
</gene>
<accession>A0A3L7K2B4</accession>
<feature type="transmembrane region" description="Helical" evidence="1">
    <location>
        <begin position="16"/>
        <end position="38"/>
    </location>
</feature>
<dbReference type="AlphaFoldDB" id="A0A3L7K2B4"/>
<reference evidence="2 3" key="1">
    <citation type="submission" date="2018-10" db="EMBL/GenBank/DDBJ databases">
        <title>Falsibacillus sp. genome draft.</title>
        <authorList>
            <person name="Shi S."/>
        </authorList>
    </citation>
    <scope>NUCLEOTIDE SEQUENCE [LARGE SCALE GENOMIC DNA]</scope>
    <source>
        <strain evidence="2 3">GY 10110</strain>
    </source>
</reference>
<evidence type="ECO:0000256" key="1">
    <source>
        <dbReference type="SAM" id="Phobius"/>
    </source>
</evidence>
<keyword evidence="1" id="KW-0812">Transmembrane</keyword>
<keyword evidence="1" id="KW-1133">Transmembrane helix</keyword>